<feature type="region of interest" description="Disordered" evidence="1">
    <location>
        <begin position="28"/>
        <end position="54"/>
    </location>
</feature>
<keyword evidence="2" id="KW-0732">Signal</keyword>
<name>F8A484_CELGA</name>
<dbReference type="Gene3D" id="3.20.20.70">
    <property type="entry name" value="Aldolase class I"/>
    <property type="match status" value="1"/>
</dbReference>
<evidence type="ECO:0000313" key="4">
    <source>
        <dbReference type="EMBL" id="AEI11990.1"/>
    </source>
</evidence>
<dbReference type="PANTHER" id="PTHR35273">
    <property type="entry name" value="ALPHA-1,4 POLYGALACTOSAMINIDASE, PUTATIVE (AFU_ORTHOLOGUE AFUA_3G07890)-RELATED"/>
    <property type="match status" value="1"/>
</dbReference>
<gene>
    <name evidence="4" type="ordered locus">Celgi_1471</name>
</gene>
<evidence type="ECO:0000259" key="3">
    <source>
        <dbReference type="Pfam" id="PF03537"/>
    </source>
</evidence>
<dbReference type="SUPFAM" id="SSF51445">
    <property type="entry name" value="(Trans)glycosidases"/>
    <property type="match status" value="1"/>
</dbReference>
<dbReference type="InterPro" id="IPR013785">
    <property type="entry name" value="Aldolase_TIM"/>
</dbReference>
<accession>F8A484</accession>
<dbReference type="Pfam" id="PF03537">
    <property type="entry name" value="Glyco_hydro_114"/>
    <property type="match status" value="1"/>
</dbReference>
<dbReference type="PANTHER" id="PTHR35273:SF2">
    <property type="entry name" value="ALPHA-GALACTOSIDASE"/>
    <property type="match status" value="1"/>
</dbReference>
<dbReference type="HOGENOM" id="CLU_051214_3_0_11"/>
<sequence length="302" mass="33397" precursor="true">MITHRSARTALVLTLLATLVGLVGPSAASATDAPGAPGGADAGGPAAVRTGGARLDPPVVRAPDAWRPRVRTTWDWQIKTVPRAPYRAVTMLDVDGFEATRTDVAAMHAAGRKVVCYVSGGTWEKWRPDAARFPRSLLGARLDDWPGERWLDVRDVQRADSRLARIMNARLAMCRAKGFDTVEWDNMDAYRNDPGFPLTARDQLVFNQFMFNNARAYGMSVLLKNDLDQVRRLLPYVDGVLDEQCFQYRECHLLKPVVAAGKPVFVAEYRSTAGMCDRARTLRMNAVRFSLALDGSVFRPCG</sequence>
<dbReference type="eggNOG" id="COG3868">
    <property type="taxonomic scope" value="Bacteria"/>
</dbReference>
<dbReference type="KEGG" id="cga:Celgi_1471"/>
<feature type="signal peptide" evidence="2">
    <location>
        <begin position="1"/>
        <end position="30"/>
    </location>
</feature>
<dbReference type="RefSeq" id="WP_013883509.1">
    <property type="nucleotide sequence ID" value="NC_015671.1"/>
</dbReference>
<evidence type="ECO:0000313" key="5">
    <source>
        <dbReference type="Proteomes" id="UP000000485"/>
    </source>
</evidence>
<organism evidence="4 5">
    <name type="scientific">Cellulomonas gilvus (strain ATCC 13127 / NRRL B-14078)</name>
    <name type="common">Cellvibrio gilvus</name>
    <dbReference type="NCBI Taxonomy" id="593907"/>
    <lineage>
        <taxon>Bacteria</taxon>
        <taxon>Bacillati</taxon>
        <taxon>Actinomycetota</taxon>
        <taxon>Actinomycetes</taxon>
        <taxon>Micrococcales</taxon>
        <taxon>Cellulomonadaceae</taxon>
        <taxon>Cellulomonas</taxon>
    </lineage>
</organism>
<dbReference type="EMBL" id="CP002665">
    <property type="protein sequence ID" value="AEI11990.1"/>
    <property type="molecule type" value="Genomic_DNA"/>
</dbReference>
<reference evidence="5" key="1">
    <citation type="submission" date="2011-04" db="EMBL/GenBank/DDBJ databases">
        <title>Complete sequence of Cellvibrio gilvus ATCC 13127.</title>
        <authorList>
            <person name="Lucas S."/>
            <person name="Han J."/>
            <person name="Lapidus A."/>
            <person name="Cheng J.-F."/>
            <person name="Goodwin L."/>
            <person name="Pitluck S."/>
            <person name="Peters L."/>
            <person name="Munk A."/>
            <person name="Detter J.C."/>
            <person name="Han C."/>
            <person name="Tapia R."/>
            <person name="Land M."/>
            <person name="Hauser L."/>
            <person name="Kyrpides N."/>
            <person name="Ivanova N."/>
            <person name="Ovchinnikova G."/>
            <person name="Pagani I."/>
            <person name="Mead D."/>
            <person name="Brumm P."/>
            <person name="Woyke T."/>
        </authorList>
    </citation>
    <scope>NUCLEOTIDE SEQUENCE [LARGE SCALE GENOMIC DNA]</scope>
    <source>
        <strain evidence="5">ATCC 13127 / NRRL B-14078</strain>
    </source>
</reference>
<dbReference type="AlphaFoldDB" id="F8A484"/>
<feature type="chain" id="PRO_5003373516" evidence="2">
    <location>
        <begin position="31"/>
        <end position="302"/>
    </location>
</feature>
<dbReference type="Proteomes" id="UP000000485">
    <property type="component" value="Chromosome"/>
</dbReference>
<keyword evidence="5" id="KW-1185">Reference proteome</keyword>
<evidence type="ECO:0000256" key="1">
    <source>
        <dbReference type="SAM" id="MobiDB-lite"/>
    </source>
</evidence>
<proteinExistence type="predicted"/>
<protein>
    <submittedName>
        <fullName evidence="4">TM1410 hypothetical-related protein</fullName>
    </submittedName>
</protein>
<dbReference type="STRING" id="593907.Celgi_1471"/>
<dbReference type="InterPro" id="IPR004352">
    <property type="entry name" value="GH114_TIM-barrel"/>
</dbReference>
<evidence type="ECO:0000256" key="2">
    <source>
        <dbReference type="SAM" id="SignalP"/>
    </source>
</evidence>
<dbReference type="InterPro" id="IPR017853">
    <property type="entry name" value="GH"/>
</dbReference>
<feature type="domain" description="Glycoside-hydrolase family GH114 TIM-barrel" evidence="3">
    <location>
        <begin position="73"/>
        <end position="294"/>
    </location>
</feature>